<dbReference type="SUPFAM" id="SSF53613">
    <property type="entry name" value="Ribokinase-like"/>
    <property type="match status" value="1"/>
</dbReference>
<evidence type="ECO:0000256" key="5">
    <source>
        <dbReference type="ARBA" id="ARBA00022840"/>
    </source>
</evidence>
<dbReference type="Proteomes" id="UP000604001">
    <property type="component" value="Unassembled WGS sequence"/>
</dbReference>
<evidence type="ECO:0000256" key="3">
    <source>
        <dbReference type="ARBA" id="ARBA00022741"/>
    </source>
</evidence>
<dbReference type="Gene3D" id="3.40.1190.20">
    <property type="match status" value="1"/>
</dbReference>
<dbReference type="PANTHER" id="PTHR43085:SF1">
    <property type="entry name" value="PSEUDOURIDINE KINASE-RELATED"/>
    <property type="match status" value="1"/>
</dbReference>
<dbReference type="RefSeq" id="WP_186346402.1">
    <property type="nucleotide sequence ID" value="NZ_BMMR01000004.1"/>
</dbReference>
<dbReference type="CDD" id="cd01167">
    <property type="entry name" value="bac_FRK"/>
    <property type="match status" value="1"/>
</dbReference>
<sequence length="312" mass="31932">MEPGAAQQEQDGRDVLVVGESLVDVVRAADGTTREHPGGSAANVAVALARLGRPVRFATAYAADGRGGLVDAHLRAAGVTLATDPGTVPRTSTALATIGTDGAATYTFDLAWELGPVADEPAPLVVHTCSLGAVVAPGAQDVVALLQGLRDRATVTYDVNARPAVTGTGAEVVAQVERVVALADLVKASDEDLAALWPDLEETAAVAHLLALGPAAVVVTRGGEGASWTSDRCVVEVASLPVEVADTIGAGDTFGAALVDALWERGRLGAERREELRGIGEDEVAEVLEHAARAAAVTVSRPGADPPYRHEL</sequence>
<evidence type="ECO:0000313" key="8">
    <source>
        <dbReference type="EMBL" id="MBC2961163.1"/>
    </source>
</evidence>
<evidence type="ECO:0000256" key="2">
    <source>
        <dbReference type="ARBA" id="ARBA00022679"/>
    </source>
</evidence>
<dbReference type="EMBL" id="JACMYC010000006">
    <property type="protein sequence ID" value="MBC2961163.1"/>
    <property type="molecule type" value="Genomic_DNA"/>
</dbReference>
<dbReference type="GO" id="GO:0016301">
    <property type="term" value="F:kinase activity"/>
    <property type="evidence" value="ECO:0007669"/>
    <property type="project" value="UniProtKB-KW"/>
</dbReference>
<gene>
    <name evidence="8" type="ORF">H7344_12735</name>
</gene>
<organism evidence="8 9">
    <name type="scientific">Nocardioides deserti</name>
    <dbReference type="NCBI Taxonomy" id="1588644"/>
    <lineage>
        <taxon>Bacteria</taxon>
        <taxon>Bacillati</taxon>
        <taxon>Actinomycetota</taxon>
        <taxon>Actinomycetes</taxon>
        <taxon>Propionibacteriales</taxon>
        <taxon>Nocardioidaceae</taxon>
        <taxon>Nocardioides</taxon>
    </lineage>
</organism>
<dbReference type="InterPro" id="IPR029056">
    <property type="entry name" value="Ribokinase-like"/>
</dbReference>
<dbReference type="InterPro" id="IPR011611">
    <property type="entry name" value="PfkB_dom"/>
</dbReference>
<evidence type="ECO:0000256" key="4">
    <source>
        <dbReference type="ARBA" id="ARBA00022777"/>
    </source>
</evidence>
<dbReference type="PROSITE" id="PS00584">
    <property type="entry name" value="PFKB_KINASES_2"/>
    <property type="match status" value="1"/>
</dbReference>
<dbReference type="InterPro" id="IPR002139">
    <property type="entry name" value="Ribo/fructo_kinase"/>
</dbReference>
<dbReference type="InterPro" id="IPR002173">
    <property type="entry name" value="Carboh/pur_kinase_PfkB_CS"/>
</dbReference>
<dbReference type="PRINTS" id="PR00990">
    <property type="entry name" value="RIBOKINASE"/>
</dbReference>
<protein>
    <submittedName>
        <fullName evidence="8">Carbohydrate kinase</fullName>
    </submittedName>
</protein>
<evidence type="ECO:0000259" key="7">
    <source>
        <dbReference type="Pfam" id="PF00294"/>
    </source>
</evidence>
<comment type="similarity">
    <text evidence="1 6">Belongs to the carbohydrate kinase PfkB family.</text>
</comment>
<name>A0ABR6UAJ6_9ACTN</name>
<dbReference type="Pfam" id="PF00294">
    <property type="entry name" value="PfkB"/>
    <property type="match status" value="1"/>
</dbReference>
<feature type="domain" description="Carbohydrate kinase PfkB" evidence="7">
    <location>
        <begin position="14"/>
        <end position="307"/>
    </location>
</feature>
<evidence type="ECO:0000313" key="9">
    <source>
        <dbReference type="Proteomes" id="UP000604001"/>
    </source>
</evidence>
<proteinExistence type="inferred from homology"/>
<keyword evidence="4 6" id="KW-0418">Kinase</keyword>
<keyword evidence="3" id="KW-0547">Nucleotide-binding</keyword>
<keyword evidence="5" id="KW-0067">ATP-binding</keyword>
<dbReference type="InterPro" id="IPR050306">
    <property type="entry name" value="PfkB_Carbo_kinase"/>
</dbReference>
<evidence type="ECO:0000256" key="6">
    <source>
        <dbReference type="RuleBase" id="RU003704"/>
    </source>
</evidence>
<comment type="caution">
    <text evidence="8">The sequence shown here is derived from an EMBL/GenBank/DDBJ whole genome shotgun (WGS) entry which is preliminary data.</text>
</comment>
<keyword evidence="2 6" id="KW-0808">Transferase</keyword>
<accession>A0ABR6UAJ6</accession>
<dbReference type="PANTHER" id="PTHR43085">
    <property type="entry name" value="HEXOKINASE FAMILY MEMBER"/>
    <property type="match status" value="1"/>
</dbReference>
<reference evidence="8 9" key="1">
    <citation type="submission" date="2020-08" db="EMBL/GenBank/DDBJ databases">
        <title>novel species in genus Nocardioides.</title>
        <authorList>
            <person name="Zhang G."/>
        </authorList>
    </citation>
    <scope>NUCLEOTIDE SEQUENCE [LARGE SCALE GENOMIC DNA]</scope>
    <source>
        <strain evidence="8 9">SC8A-24</strain>
    </source>
</reference>
<evidence type="ECO:0000256" key="1">
    <source>
        <dbReference type="ARBA" id="ARBA00010688"/>
    </source>
</evidence>
<keyword evidence="9" id="KW-1185">Reference proteome</keyword>